<dbReference type="CDD" id="cd03789">
    <property type="entry name" value="GT9_LPS_heptosyltransferase"/>
    <property type="match status" value="1"/>
</dbReference>
<keyword evidence="2 3" id="KW-0808">Transferase</keyword>
<dbReference type="GO" id="GO:0008713">
    <property type="term" value="F:ADP-heptose-lipopolysaccharide heptosyltransferase activity"/>
    <property type="evidence" value="ECO:0007669"/>
    <property type="project" value="TreeGrafter"/>
</dbReference>
<dbReference type="RefSeq" id="WP_236625258.1">
    <property type="nucleotide sequence ID" value="NZ_JBPKCJ010000005.1"/>
</dbReference>
<dbReference type="AlphaFoldDB" id="A0A2I2MHG8"/>
<sequence length="402" mass="44998">MDTIMETVIKNSGSSTRRSGKIPVGGAVLIVLLGRIGDVIFTLPSVIAIKNARPDIEIDWIIEDRCADLLLDHPVISHRIVFHRSEYQSLVKKKKYREAFCLLRDLVRRVRKKKYDAVLDFQGLLKSGVLTGLARSSLKLGSPSTYGRMREGAALFSLQVPLSDPGLHLIDRHALVVRELLGDVPFTREFFLAFSEEDRIKVDDVLSHKGWGNMNSPTGLSPLILLHPFASWETRQWPMASFLETAIYFLKKGYRIGIIGGGEKSQWDLLAPFREYLEKTEKTEPDITTRMKFFLGELSLRGTGLLMTRSELVIADDSGPMHLASALGVRTLGIFGPTDPVRLGPSYPPGSRSVHLDLLCQPCMKRRCPIGTLCMTNLSPENVIREAEDLLSVPLAKQDRYD</sequence>
<dbReference type="PANTHER" id="PTHR30160">
    <property type="entry name" value="TETRAACYLDISACCHARIDE 4'-KINASE-RELATED"/>
    <property type="match status" value="1"/>
</dbReference>
<dbReference type="GO" id="GO:0009244">
    <property type="term" value="P:lipopolysaccharide core region biosynthetic process"/>
    <property type="evidence" value="ECO:0007669"/>
    <property type="project" value="TreeGrafter"/>
</dbReference>
<evidence type="ECO:0000256" key="1">
    <source>
        <dbReference type="ARBA" id="ARBA00022676"/>
    </source>
</evidence>
<keyword evidence="1" id="KW-0328">Glycosyltransferase</keyword>
<organism evidence="3">
    <name type="scientific">Leptospirillum ferriphilum</name>
    <dbReference type="NCBI Taxonomy" id="178606"/>
    <lineage>
        <taxon>Bacteria</taxon>
        <taxon>Pseudomonadati</taxon>
        <taxon>Nitrospirota</taxon>
        <taxon>Nitrospiria</taxon>
        <taxon>Nitrospirales</taxon>
        <taxon>Nitrospiraceae</taxon>
        <taxon>Leptospirillum</taxon>
    </lineage>
</organism>
<dbReference type="SUPFAM" id="SSF53756">
    <property type="entry name" value="UDP-Glycosyltransferase/glycogen phosphorylase"/>
    <property type="match status" value="1"/>
</dbReference>
<dbReference type="GO" id="GO:0005829">
    <property type="term" value="C:cytosol"/>
    <property type="evidence" value="ECO:0007669"/>
    <property type="project" value="TreeGrafter"/>
</dbReference>
<evidence type="ECO:0000313" key="3">
    <source>
        <dbReference type="EMBL" id="SOU92676.1"/>
    </source>
</evidence>
<proteinExistence type="predicted"/>
<dbReference type="Gene3D" id="3.40.50.2000">
    <property type="entry name" value="Glycogen Phosphorylase B"/>
    <property type="match status" value="2"/>
</dbReference>
<dbReference type="InterPro" id="IPR051199">
    <property type="entry name" value="LPS_LOS_Heptosyltrfase"/>
</dbReference>
<evidence type="ECO:0000256" key="2">
    <source>
        <dbReference type="ARBA" id="ARBA00022679"/>
    </source>
</evidence>
<gene>
    <name evidence="3" type="ORF">LFTS_01304</name>
</gene>
<protein>
    <submittedName>
        <fullName evidence="3">Heptosyltransferase-1</fullName>
    </submittedName>
</protein>
<dbReference type="InterPro" id="IPR002201">
    <property type="entry name" value="Glyco_trans_9"/>
</dbReference>
<reference evidence="3" key="1">
    <citation type="submission" date="2017-12" db="EMBL/GenBank/DDBJ databases">
        <authorList>
            <consortium name="SysMetEx"/>
        </authorList>
    </citation>
    <scope>NUCLEOTIDE SEQUENCE</scope>
    <source>
        <strain evidence="3">Pb_238</strain>
    </source>
</reference>
<dbReference type="EMBL" id="LT966316">
    <property type="protein sequence ID" value="SOU92676.1"/>
    <property type="molecule type" value="Genomic_DNA"/>
</dbReference>
<name>A0A2I2MHG8_9BACT</name>
<dbReference type="Pfam" id="PF01075">
    <property type="entry name" value="Glyco_transf_9"/>
    <property type="match status" value="1"/>
</dbReference>
<accession>A0A2I2MHG8</accession>